<feature type="compositionally biased region" description="Polar residues" evidence="1">
    <location>
        <begin position="118"/>
        <end position="137"/>
    </location>
</feature>
<organism evidence="2 3">
    <name type="scientific">Mesorhabditis belari</name>
    <dbReference type="NCBI Taxonomy" id="2138241"/>
    <lineage>
        <taxon>Eukaryota</taxon>
        <taxon>Metazoa</taxon>
        <taxon>Ecdysozoa</taxon>
        <taxon>Nematoda</taxon>
        <taxon>Chromadorea</taxon>
        <taxon>Rhabditida</taxon>
        <taxon>Rhabditina</taxon>
        <taxon>Rhabditomorpha</taxon>
        <taxon>Rhabditoidea</taxon>
        <taxon>Rhabditidae</taxon>
        <taxon>Mesorhabditinae</taxon>
        <taxon>Mesorhabditis</taxon>
    </lineage>
</organism>
<accession>A0AAF3EK08</accession>
<keyword evidence="2" id="KW-1185">Reference proteome</keyword>
<evidence type="ECO:0000313" key="2">
    <source>
        <dbReference type="Proteomes" id="UP000887575"/>
    </source>
</evidence>
<name>A0AAF3EK08_9BILA</name>
<dbReference type="WBParaSite" id="MBELARI_LOCUS14326.1">
    <property type="protein sequence ID" value="MBELARI_LOCUS14326.1"/>
    <property type="gene ID" value="MBELARI_LOCUS14326"/>
</dbReference>
<protein>
    <submittedName>
        <fullName evidence="3">Uncharacterized protein</fullName>
    </submittedName>
</protein>
<dbReference type="AlphaFoldDB" id="A0AAF3EK08"/>
<dbReference type="Proteomes" id="UP000887575">
    <property type="component" value="Unassembled WGS sequence"/>
</dbReference>
<reference evidence="3" key="1">
    <citation type="submission" date="2024-02" db="UniProtKB">
        <authorList>
            <consortium name="WormBaseParasite"/>
        </authorList>
    </citation>
    <scope>IDENTIFICATION</scope>
</reference>
<proteinExistence type="predicted"/>
<evidence type="ECO:0000313" key="3">
    <source>
        <dbReference type="WBParaSite" id="MBELARI_LOCUS14326.1"/>
    </source>
</evidence>
<feature type="region of interest" description="Disordered" evidence="1">
    <location>
        <begin position="116"/>
        <end position="145"/>
    </location>
</feature>
<evidence type="ECO:0000256" key="1">
    <source>
        <dbReference type="SAM" id="MobiDB-lite"/>
    </source>
</evidence>
<sequence>MIFILFDYFDIIDINDNPEVLAIDGNHTRATSEDEDENRVFNNALEAPEGINENNGPFDECPNNSVPVLNDNPEAPLIGGVQFPVLPVANDENEVTDGRPTFTLGDEREVPVIDDGNECSNATGIQPNENEPDQSGANEPPAIGNVENGLVDQDIVLDFSVLDADLPSERPPIWGSLARFSDLVSVDLVNVFNGYLKITGGITDKRSMSITIEKEIEKEMSLSVVKYDPGLVVSFINRKPCSRPCEKFEDSHGNKFTSTVLEIRAPADAVSTLLNYKKEKNEFGMMLLKLRVGEEVKLGYIRFDWDPINSKTIVPSFYNY</sequence>